<proteinExistence type="predicted"/>
<gene>
    <name evidence="1" type="ORF">HF690_04375</name>
</gene>
<evidence type="ECO:0000313" key="1">
    <source>
        <dbReference type="EMBL" id="NKZ38189.1"/>
    </source>
</evidence>
<dbReference type="Proteomes" id="UP000541636">
    <property type="component" value="Unassembled WGS sequence"/>
</dbReference>
<evidence type="ECO:0000313" key="2">
    <source>
        <dbReference type="Proteomes" id="UP000541636"/>
    </source>
</evidence>
<reference evidence="1 2" key="1">
    <citation type="journal article" date="2017" name="Int. J. Syst. Evol. Microbiol.">
        <title>Oleiagrimonas citrea sp. nov., a marine bacterium isolated from tidal flat sediment and emended description of the genus Oleiagrimonas Fang et al. 2015 and Oleiagrimonas soli.</title>
        <authorList>
            <person name="Yang S.H."/>
            <person name="Seo H.S."/>
            <person name="Seong C.N."/>
            <person name="Kwon K.K."/>
        </authorList>
    </citation>
    <scope>NUCLEOTIDE SEQUENCE [LARGE SCALE GENOMIC DNA]</scope>
    <source>
        <strain evidence="1 2">MEBiC09124</strain>
    </source>
</reference>
<name>A0A846ZKT8_9GAMM</name>
<dbReference type="EMBL" id="JAAZQD010000002">
    <property type="protein sequence ID" value="NKZ38189.1"/>
    <property type="molecule type" value="Genomic_DNA"/>
</dbReference>
<accession>A0A846ZKT8</accession>
<organism evidence="1 2">
    <name type="scientific">Oleiagrimonas citrea</name>
    <dbReference type="NCBI Taxonomy" id="1665687"/>
    <lineage>
        <taxon>Bacteria</taxon>
        <taxon>Pseudomonadati</taxon>
        <taxon>Pseudomonadota</taxon>
        <taxon>Gammaproteobacteria</taxon>
        <taxon>Lysobacterales</taxon>
        <taxon>Rhodanobacteraceae</taxon>
        <taxon>Oleiagrimonas</taxon>
    </lineage>
</organism>
<dbReference type="RefSeq" id="WP_168608593.1">
    <property type="nucleotide sequence ID" value="NZ_JAAZQD010000002.1"/>
</dbReference>
<sequence>MNPAGAGEMVSGTVLLHCEAHFIEDAGHMLLGSEEVSAQMMERIASLAD</sequence>
<keyword evidence="2" id="KW-1185">Reference proteome</keyword>
<dbReference type="AlphaFoldDB" id="A0A846ZKT8"/>
<comment type="caution">
    <text evidence="1">The sequence shown here is derived from an EMBL/GenBank/DDBJ whole genome shotgun (WGS) entry which is preliminary data.</text>
</comment>
<protein>
    <submittedName>
        <fullName evidence="1">Uncharacterized protein</fullName>
    </submittedName>
</protein>